<dbReference type="InterPro" id="IPR001608">
    <property type="entry name" value="Ala_racemase_N"/>
</dbReference>
<evidence type="ECO:0000313" key="3">
    <source>
        <dbReference type="EMBL" id="GAI59188.1"/>
    </source>
</evidence>
<dbReference type="SUPFAM" id="SSF51419">
    <property type="entry name" value="PLP-binding barrel"/>
    <property type="match status" value="1"/>
</dbReference>
<dbReference type="Gene3D" id="3.20.20.10">
    <property type="entry name" value="Alanine racemase"/>
    <property type="match status" value="1"/>
</dbReference>
<dbReference type="EMBL" id="BARW01002640">
    <property type="protein sequence ID" value="GAI59188.1"/>
    <property type="molecule type" value="Genomic_DNA"/>
</dbReference>
<dbReference type="HAMAP" id="MF_02087">
    <property type="entry name" value="PLP_homeostasis"/>
    <property type="match status" value="1"/>
</dbReference>
<organism evidence="3">
    <name type="scientific">marine sediment metagenome</name>
    <dbReference type="NCBI Taxonomy" id="412755"/>
    <lineage>
        <taxon>unclassified sequences</taxon>
        <taxon>metagenomes</taxon>
        <taxon>ecological metagenomes</taxon>
    </lineage>
</organism>
<evidence type="ECO:0000259" key="2">
    <source>
        <dbReference type="Pfam" id="PF01168"/>
    </source>
</evidence>
<dbReference type="AlphaFoldDB" id="X1PTM8"/>
<dbReference type="PIRSF" id="PIRSF004848">
    <property type="entry name" value="YBL036c_PLPDEIII"/>
    <property type="match status" value="1"/>
</dbReference>
<dbReference type="CDD" id="cd00635">
    <property type="entry name" value="PLPDE_III_YBL036c_like"/>
    <property type="match status" value="1"/>
</dbReference>
<reference evidence="3" key="1">
    <citation type="journal article" date="2014" name="Front. Microbiol.">
        <title>High frequency of phylogenetically diverse reductive dehalogenase-homologous genes in deep subseafloor sedimentary metagenomes.</title>
        <authorList>
            <person name="Kawai M."/>
            <person name="Futagami T."/>
            <person name="Toyoda A."/>
            <person name="Takaki Y."/>
            <person name="Nishi S."/>
            <person name="Hori S."/>
            <person name="Arai W."/>
            <person name="Tsubouchi T."/>
            <person name="Morono Y."/>
            <person name="Uchiyama I."/>
            <person name="Ito T."/>
            <person name="Fujiyama A."/>
            <person name="Inagaki F."/>
            <person name="Takami H."/>
        </authorList>
    </citation>
    <scope>NUCLEOTIDE SEQUENCE</scope>
    <source>
        <strain evidence="3">Expedition CK06-06</strain>
    </source>
</reference>
<dbReference type="PANTHER" id="PTHR10146">
    <property type="entry name" value="PROLINE SYNTHETASE CO-TRANSCRIBED BACTERIAL HOMOLOG PROTEIN"/>
    <property type="match status" value="1"/>
</dbReference>
<dbReference type="NCBIfam" id="TIGR00044">
    <property type="entry name" value="YggS family pyridoxal phosphate-dependent enzyme"/>
    <property type="match status" value="1"/>
</dbReference>
<dbReference type="PANTHER" id="PTHR10146:SF14">
    <property type="entry name" value="PYRIDOXAL PHOSPHATE HOMEOSTASIS PROTEIN"/>
    <property type="match status" value="1"/>
</dbReference>
<feature type="domain" description="Alanine racemase N-terminal" evidence="2">
    <location>
        <begin position="52"/>
        <end position="227"/>
    </location>
</feature>
<keyword evidence="1" id="KW-0663">Pyridoxal phosphate</keyword>
<gene>
    <name evidence="3" type="ORF">S12H4_07223</name>
</gene>
<dbReference type="PROSITE" id="PS01211">
    <property type="entry name" value="UPF0001"/>
    <property type="match status" value="1"/>
</dbReference>
<sequence length="228" mass="25971">MKEADRLKKNINNLKIEIDKVCKKIGRSARDISIIVATKYASARQIKLISNLGLRNFGENRADQLEEKYGMVGKGSIWHFIGHLQSRKVKTVVPLVEFIHSIDKISTLSKVNHEAKKISKIQKLLIEVNISGEETKYGINPENLRIFLKEALNYKNIEVVGLMTIAPLTDDFKLIRGIFRRLRILRDESNKDFNNMNLAELSMGMSNDYPVAIEEGATMIRIGSIIFK</sequence>
<name>X1PTM8_9ZZZZ</name>
<dbReference type="InterPro" id="IPR011078">
    <property type="entry name" value="PyrdxlP_homeostasis"/>
</dbReference>
<evidence type="ECO:0000256" key="1">
    <source>
        <dbReference type="ARBA" id="ARBA00022898"/>
    </source>
</evidence>
<protein>
    <recommendedName>
        <fullName evidence="2">Alanine racemase N-terminal domain-containing protein</fullName>
    </recommendedName>
</protein>
<dbReference type="Pfam" id="PF01168">
    <property type="entry name" value="Ala_racemase_N"/>
    <property type="match status" value="1"/>
</dbReference>
<proteinExistence type="inferred from homology"/>
<comment type="caution">
    <text evidence="3">The sequence shown here is derived from an EMBL/GenBank/DDBJ whole genome shotgun (WGS) entry which is preliminary data.</text>
</comment>
<accession>X1PTM8</accession>
<dbReference type="InterPro" id="IPR029066">
    <property type="entry name" value="PLP-binding_barrel"/>
</dbReference>
<dbReference type="GO" id="GO:0030170">
    <property type="term" value="F:pyridoxal phosphate binding"/>
    <property type="evidence" value="ECO:0007669"/>
    <property type="project" value="InterPro"/>
</dbReference>